<evidence type="ECO:0000313" key="6">
    <source>
        <dbReference type="EMBL" id="PCH43246.1"/>
    </source>
</evidence>
<dbReference type="EMBL" id="KB468135">
    <property type="protein sequence ID" value="PCH43246.1"/>
    <property type="molecule type" value="Genomic_DNA"/>
</dbReference>
<evidence type="ECO:0000256" key="4">
    <source>
        <dbReference type="ARBA" id="ARBA00023004"/>
    </source>
</evidence>
<evidence type="ECO:0000256" key="2">
    <source>
        <dbReference type="ARBA" id="ARBA00022723"/>
    </source>
</evidence>
<dbReference type="OrthoDB" id="407010at2759"/>
<dbReference type="PANTHER" id="PTHR10543">
    <property type="entry name" value="BETA-CAROTENE DIOXYGENASE"/>
    <property type="match status" value="1"/>
</dbReference>
<dbReference type="STRING" id="742152.A0A2H3JM13"/>
<evidence type="ECO:0000256" key="5">
    <source>
        <dbReference type="PIRSR" id="PIRSR604294-1"/>
    </source>
</evidence>
<organism evidence="6 7">
    <name type="scientific">Wolfiporia cocos (strain MD-104)</name>
    <name type="common">Brown rot fungus</name>
    <dbReference type="NCBI Taxonomy" id="742152"/>
    <lineage>
        <taxon>Eukaryota</taxon>
        <taxon>Fungi</taxon>
        <taxon>Dikarya</taxon>
        <taxon>Basidiomycota</taxon>
        <taxon>Agaricomycotina</taxon>
        <taxon>Agaricomycetes</taxon>
        <taxon>Polyporales</taxon>
        <taxon>Phaeolaceae</taxon>
        <taxon>Wolfiporia</taxon>
    </lineage>
</organism>
<feature type="binding site" evidence="5">
    <location>
        <position position="531"/>
    </location>
    <ligand>
        <name>Fe cation</name>
        <dbReference type="ChEBI" id="CHEBI:24875"/>
        <note>catalytic</note>
    </ligand>
</feature>
<protein>
    <submittedName>
        <fullName evidence="6">Carotenoid oxygenase</fullName>
    </submittedName>
</protein>
<keyword evidence="3" id="KW-0560">Oxidoreductase</keyword>
<keyword evidence="4 5" id="KW-0408">Iron</keyword>
<gene>
    <name evidence="6" type="ORF">WOLCODRAFT_25812</name>
</gene>
<reference evidence="6 7" key="1">
    <citation type="journal article" date="2012" name="Science">
        <title>The Paleozoic origin of enzymatic lignin decomposition reconstructed from 31 fungal genomes.</title>
        <authorList>
            <person name="Floudas D."/>
            <person name="Binder M."/>
            <person name="Riley R."/>
            <person name="Barry K."/>
            <person name="Blanchette R.A."/>
            <person name="Henrissat B."/>
            <person name="Martinez A.T."/>
            <person name="Otillar R."/>
            <person name="Spatafora J.W."/>
            <person name="Yadav J.S."/>
            <person name="Aerts A."/>
            <person name="Benoit I."/>
            <person name="Boyd A."/>
            <person name="Carlson A."/>
            <person name="Copeland A."/>
            <person name="Coutinho P.M."/>
            <person name="de Vries R.P."/>
            <person name="Ferreira P."/>
            <person name="Findley K."/>
            <person name="Foster B."/>
            <person name="Gaskell J."/>
            <person name="Glotzer D."/>
            <person name="Gorecki P."/>
            <person name="Heitman J."/>
            <person name="Hesse C."/>
            <person name="Hori C."/>
            <person name="Igarashi K."/>
            <person name="Jurgens J.A."/>
            <person name="Kallen N."/>
            <person name="Kersten P."/>
            <person name="Kohler A."/>
            <person name="Kuees U."/>
            <person name="Kumar T.K.A."/>
            <person name="Kuo A."/>
            <person name="LaButti K."/>
            <person name="Larrondo L.F."/>
            <person name="Lindquist E."/>
            <person name="Ling A."/>
            <person name="Lombard V."/>
            <person name="Lucas S."/>
            <person name="Lundell T."/>
            <person name="Martin R."/>
            <person name="McLaughlin D.J."/>
            <person name="Morgenstern I."/>
            <person name="Morin E."/>
            <person name="Murat C."/>
            <person name="Nagy L.G."/>
            <person name="Nolan M."/>
            <person name="Ohm R.A."/>
            <person name="Patyshakuliyeva A."/>
            <person name="Rokas A."/>
            <person name="Ruiz-Duenas F.J."/>
            <person name="Sabat G."/>
            <person name="Salamov A."/>
            <person name="Samejima M."/>
            <person name="Schmutz J."/>
            <person name="Slot J.C."/>
            <person name="St John F."/>
            <person name="Stenlid J."/>
            <person name="Sun H."/>
            <person name="Sun S."/>
            <person name="Syed K."/>
            <person name="Tsang A."/>
            <person name="Wiebenga A."/>
            <person name="Young D."/>
            <person name="Pisabarro A."/>
            <person name="Eastwood D.C."/>
            <person name="Martin F."/>
            <person name="Cullen D."/>
            <person name="Grigoriev I.V."/>
            <person name="Hibbett D.S."/>
        </authorList>
    </citation>
    <scope>NUCLEOTIDE SEQUENCE [LARGE SCALE GENOMIC DNA]</scope>
    <source>
        <strain evidence="6 7">MD-104</strain>
    </source>
</reference>
<feature type="binding site" evidence="5">
    <location>
        <position position="261"/>
    </location>
    <ligand>
        <name>Fe cation</name>
        <dbReference type="ChEBI" id="CHEBI:24875"/>
        <note>catalytic</note>
    </ligand>
</feature>
<comment type="similarity">
    <text evidence="1">Belongs to the carotenoid oxygenase family.</text>
</comment>
<dbReference type="AlphaFoldDB" id="A0A2H3JM13"/>
<comment type="cofactor">
    <cofactor evidence="5">
        <name>Fe(2+)</name>
        <dbReference type="ChEBI" id="CHEBI:29033"/>
    </cofactor>
    <text evidence="5">Binds 1 Fe(2+) ion per subunit.</text>
</comment>
<sequence length="539" mass="59562">MASCAAGFENVQEQRDPVDLTIHGTIPSWLSGVLYRTGPGTYRIPTTADPSKVVDIHHWFDGLALHHRFEIHPGGQRVVYRSRKGAEDLEKHIADAGRYPTFSFGQKDDPCQNVFRKFFTMFKDMRLGSTDGEARSPSARNVSVTLTPDMPGWNAHASKLPASPSGPRYIVAKTDADSLQLLDPATLAPIVGATYKDLDPRLDGQLSAAHSCRDPSTGDFYNFSCKIGGRYAMYKVFRIGGSSGKVNILVEITDAPAAYMHSFAMTERFVILCVWGAHFKNYGMSLLYYKNIAQAIDQSTKDDALFYVIDRINGGIVAKYKTPSFFCFHQLNAFDDPDTGDVIIDMSVYNDNSVLGLLYVEKLRHLDAENQMRMGFARRFRLAAPFAAPDPASSSLANAKSVRNAEIVFTRPQSECIELPVIAPRAYHRPYRYAYGITKRDPREHHTFADGLIKLDMSSGGTAQVWTRAGHTPSEPIFVPRPGGKAEDDGVLLSVVLDDAAGRSGLAVLDARDMTEIARAEMEGVYPIGFHGVWCATRL</sequence>
<accession>A0A2H3JM13</accession>
<dbReference type="Pfam" id="PF03055">
    <property type="entry name" value="RPE65"/>
    <property type="match status" value="1"/>
</dbReference>
<evidence type="ECO:0000256" key="3">
    <source>
        <dbReference type="ARBA" id="ARBA00023002"/>
    </source>
</evidence>
<dbReference type="GO" id="GO:0046872">
    <property type="term" value="F:metal ion binding"/>
    <property type="evidence" value="ECO:0007669"/>
    <property type="project" value="UniProtKB-KW"/>
</dbReference>
<name>A0A2H3JM13_WOLCO</name>
<evidence type="ECO:0000256" key="1">
    <source>
        <dbReference type="ARBA" id="ARBA00006787"/>
    </source>
</evidence>
<keyword evidence="2 5" id="KW-0479">Metal-binding</keyword>
<dbReference type="PANTHER" id="PTHR10543:SF24">
    <property type="entry name" value="CAROTENOID ISOMEROOXYGENASE"/>
    <property type="match status" value="1"/>
</dbReference>
<dbReference type="OMA" id="WHIGDYN"/>
<proteinExistence type="inferred from homology"/>
<dbReference type="GO" id="GO:0010436">
    <property type="term" value="F:carotenoid dioxygenase activity"/>
    <property type="evidence" value="ECO:0007669"/>
    <property type="project" value="TreeGrafter"/>
</dbReference>
<feature type="binding site" evidence="5">
    <location>
        <position position="210"/>
    </location>
    <ligand>
        <name>Fe cation</name>
        <dbReference type="ChEBI" id="CHEBI:24875"/>
        <note>catalytic</note>
    </ligand>
</feature>
<evidence type="ECO:0000313" key="7">
    <source>
        <dbReference type="Proteomes" id="UP000218811"/>
    </source>
</evidence>
<feature type="binding site" evidence="5">
    <location>
        <position position="329"/>
    </location>
    <ligand>
        <name>Fe cation</name>
        <dbReference type="ChEBI" id="CHEBI:24875"/>
        <note>catalytic</note>
    </ligand>
</feature>
<dbReference type="InterPro" id="IPR004294">
    <property type="entry name" value="Carotenoid_Oase"/>
</dbReference>
<dbReference type="Proteomes" id="UP000218811">
    <property type="component" value="Unassembled WGS sequence"/>
</dbReference>
<dbReference type="GO" id="GO:0016121">
    <property type="term" value="P:carotene catabolic process"/>
    <property type="evidence" value="ECO:0007669"/>
    <property type="project" value="TreeGrafter"/>
</dbReference>
<keyword evidence="7" id="KW-1185">Reference proteome</keyword>